<dbReference type="AlphaFoldDB" id="A0A318TH97"/>
<accession>A0A318TH97</accession>
<comment type="caution">
    <text evidence="1">The sequence shown here is derived from an EMBL/GenBank/DDBJ whole genome shotgun (WGS) entry which is preliminary data.</text>
</comment>
<dbReference type="Proteomes" id="UP000248148">
    <property type="component" value="Unassembled WGS sequence"/>
</dbReference>
<sequence length="81" mass="8887">MPGMSLKITLAEMRAAGARAVLVYCRACGHGTRLEAERWPDDVRLSDLEPRFTCKACGARGADVRPDYNSAQRGEGALYRT</sequence>
<organism evidence="1 2">
    <name type="scientific">Rhodopseudomonas faecalis</name>
    <dbReference type="NCBI Taxonomy" id="99655"/>
    <lineage>
        <taxon>Bacteria</taxon>
        <taxon>Pseudomonadati</taxon>
        <taxon>Pseudomonadota</taxon>
        <taxon>Alphaproteobacteria</taxon>
        <taxon>Hyphomicrobiales</taxon>
        <taxon>Nitrobacteraceae</taxon>
        <taxon>Rhodopseudomonas</taxon>
    </lineage>
</organism>
<dbReference type="EMBL" id="QJTI01000005">
    <property type="protein sequence ID" value="PYF03863.1"/>
    <property type="molecule type" value="Genomic_DNA"/>
</dbReference>
<keyword evidence="2" id="KW-1185">Reference proteome</keyword>
<evidence type="ECO:0000313" key="1">
    <source>
        <dbReference type="EMBL" id="PYF03863.1"/>
    </source>
</evidence>
<proteinExistence type="predicted"/>
<reference evidence="1 2" key="1">
    <citation type="submission" date="2018-06" db="EMBL/GenBank/DDBJ databases">
        <title>Genomic Encyclopedia of Archaeal and Bacterial Type Strains, Phase II (KMG-II): from individual species to whole genera.</title>
        <authorList>
            <person name="Goeker M."/>
        </authorList>
    </citation>
    <scope>NUCLEOTIDE SEQUENCE [LARGE SCALE GENOMIC DNA]</scope>
    <source>
        <strain evidence="1 2">JCM 11668</strain>
    </source>
</reference>
<gene>
    <name evidence="1" type="ORF">BJ122_105120</name>
</gene>
<protein>
    <submittedName>
        <fullName evidence="1">Uncharacterized protein</fullName>
    </submittedName>
</protein>
<evidence type="ECO:0000313" key="2">
    <source>
        <dbReference type="Proteomes" id="UP000248148"/>
    </source>
</evidence>
<name>A0A318TH97_9BRAD</name>